<dbReference type="RefSeq" id="WP_231263372.1">
    <property type="nucleotide sequence ID" value="NZ_FOKC01000009.1"/>
</dbReference>
<dbReference type="EMBL" id="FOKC01000009">
    <property type="protein sequence ID" value="SFB37828.1"/>
    <property type="molecule type" value="Genomic_DNA"/>
</dbReference>
<organism evidence="5 6">
    <name type="scientific">Nocardioides alpinus</name>
    <dbReference type="NCBI Taxonomy" id="748909"/>
    <lineage>
        <taxon>Bacteria</taxon>
        <taxon>Bacillati</taxon>
        <taxon>Actinomycetota</taxon>
        <taxon>Actinomycetes</taxon>
        <taxon>Propionibacteriales</taxon>
        <taxon>Nocardioidaceae</taxon>
        <taxon>Nocardioides</taxon>
    </lineage>
</organism>
<gene>
    <name evidence="5" type="ORF">SAMN05192575_10982</name>
</gene>
<dbReference type="InterPro" id="IPR001296">
    <property type="entry name" value="Glyco_trans_1"/>
</dbReference>
<dbReference type="Proteomes" id="UP000199113">
    <property type="component" value="Unassembled WGS sequence"/>
</dbReference>
<keyword evidence="2 5" id="KW-0808">Transferase</keyword>
<dbReference type="PANTHER" id="PTHR12526:SF595">
    <property type="entry name" value="BLL5217 PROTEIN"/>
    <property type="match status" value="1"/>
</dbReference>
<evidence type="ECO:0000259" key="4">
    <source>
        <dbReference type="Pfam" id="PF13439"/>
    </source>
</evidence>
<dbReference type="CDD" id="cd03802">
    <property type="entry name" value="GT4_AviGT4-like"/>
    <property type="match status" value="1"/>
</dbReference>
<dbReference type="InterPro" id="IPR028098">
    <property type="entry name" value="Glyco_trans_4-like_N"/>
</dbReference>
<evidence type="ECO:0000256" key="2">
    <source>
        <dbReference type="ARBA" id="ARBA00022679"/>
    </source>
</evidence>
<reference evidence="5" key="1">
    <citation type="submission" date="2016-10" db="EMBL/GenBank/DDBJ databases">
        <authorList>
            <person name="de Groot N.N."/>
        </authorList>
    </citation>
    <scope>NUCLEOTIDE SEQUENCE [LARGE SCALE GENOMIC DNA]</scope>
    <source>
        <strain evidence="5">CGMCC 1.10697</strain>
    </source>
</reference>
<proteinExistence type="predicted"/>
<keyword evidence="1" id="KW-0328">Glycosyltransferase</keyword>
<dbReference type="PANTHER" id="PTHR12526">
    <property type="entry name" value="GLYCOSYLTRANSFERASE"/>
    <property type="match status" value="1"/>
</dbReference>
<dbReference type="SUPFAM" id="SSF53756">
    <property type="entry name" value="UDP-Glycosyltransferase/glycogen phosphorylase"/>
    <property type="match status" value="1"/>
</dbReference>
<dbReference type="Pfam" id="PF00534">
    <property type="entry name" value="Glycos_transf_1"/>
    <property type="match status" value="1"/>
</dbReference>
<dbReference type="AlphaFoldDB" id="A0A1I1AMY5"/>
<protein>
    <submittedName>
        <fullName evidence="5">Glycosyltransferase involved in cell wall bisynthesis</fullName>
    </submittedName>
</protein>
<evidence type="ECO:0000259" key="3">
    <source>
        <dbReference type="Pfam" id="PF00534"/>
    </source>
</evidence>
<name>A0A1I1AMY5_9ACTN</name>
<sequence length="363" mass="38707">MRRAGASQPLRICLVANSRFPISEPFTGGLESMTWHLARELIRRGHDVAVFAAPGSDPALGVVELQVDALPEHAGRHDVGAPPYVEVAEHHAYLALMLELAGQAGERFDVLHNNSLHYLPVAMSGSVPMPVLTTLHTPPLWWLESAVRLDRGASSFAAVSRFTANSWAPITDSTCVPNGIDLAGWPVGPGGDCAVWSGRLVAEKAPHHAVMAARRAGIPIVLAGPILDMDYFRSEVEPLLGRDATYAGHLAQAELARLVGGSRVAVVTPAWDEPYGLVAAEALSCGTPVAAYARGGLPEVLTPDTGRLAPADDVELLARAIAEAALLDRARCREHAVTDLSLARMVDRYEDLYLGLMGQRLAA</sequence>
<dbReference type="GO" id="GO:0016757">
    <property type="term" value="F:glycosyltransferase activity"/>
    <property type="evidence" value="ECO:0007669"/>
    <property type="project" value="UniProtKB-KW"/>
</dbReference>
<dbReference type="Gene3D" id="3.40.50.2000">
    <property type="entry name" value="Glycogen Phosphorylase B"/>
    <property type="match status" value="2"/>
</dbReference>
<evidence type="ECO:0000313" key="6">
    <source>
        <dbReference type="Proteomes" id="UP000199113"/>
    </source>
</evidence>
<accession>A0A1I1AMY5</accession>
<feature type="domain" description="Glycosyltransferase subfamily 4-like N-terminal" evidence="4">
    <location>
        <begin position="28"/>
        <end position="182"/>
    </location>
</feature>
<dbReference type="Pfam" id="PF13439">
    <property type="entry name" value="Glyco_transf_4"/>
    <property type="match status" value="1"/>
</dbReference>
<feature type="domain" description="Glycosyl transferase family 1" evidence="3">
    <location>
        <begin position="195"/>
        <end position="328"/>
    </location>
</feature>
<evidence type="ECO:0000313" key="5">
    <source>
        <dbReference type="EMBL" id="SFB37828.1"/>
    </source>
</evidence>
<dbReference type="STRING" id="748909.SAMN05192575_10982"/>
<evidence type="ECO:0000256" key="1">
    <source>
        <dbReference type="ARBA" id="ARBA00022676"/>
    </source>
</evidence>